<gene>
    <name evidence="3" type="ORF">ATP06_0205955</name>
    <name evidence="2" type="ORF">AVL48_15460</name>
</gene>
<dbReference type="EMBL" id="LQCI01000051">
    <property type="protein sequence ID" value="KZB79784.1"/>
    <property type="molecule type" value="Genomic_DNA"/>
</dbReference>
<dbReference type="AlphaFoldDB" id="A0A154M573"/>
<organism evidence="2 4">
    <name type="scientific">Amycolatopsis regifaucium</name>
    <dbReference type="NCBI Taxonomy" id="546365"/>
    <lineage>
        <taxon>Bacteria</taxon>
        <taxon>Bacillati</taxon>
        <taxon>Actinomycetota</taxon>
        <taxon>Actinomycetes</taxon>
        <taxon>Pseudonocardiales</taxon>
        <taxon>Pseudonocardiaceae</taxon>
        <taxon>Amycolatopsis</taxon>
    </lineage>
</organism>
<dbReference type="Proteomes" id="UP000186883">
    <property type="component" value="Unassembled WGS sequence"/>
</dbReference>
<evidence type="ECO:0000313" key="3">
    <source>
        <dbReference type="EMBL" id="OKA09900.1"/>
    </source>
</evidence>
<evidence type="ECO:0000313" key="5">
    <source>
        <dbReference type="Proteomes" id="UP000186883"/>
    </source>
</evidence>
<sequence length="64" mass="6822">MPITANTPEPAASIVSGRLVGSVTRQELHPAEGGQGELDVHKHPGFQDGADECDQQNRHRHQGG</sequence>
<evidence type="ECO:0000313" key="4">
    <source>
        <dbReference type="Proteomes" id="UP000076321"/>
    </source>
</evidence>
<feature type="region of interest" description="Disordered" evidence="1">
    <location>
        <begin position="26"/>
        <end position="64"/>
    </location>
</feature>
<evidence type="ECO:0000313" key="2">
    <source>
        <dbReference type="EMBL" id="KZB79784.1"/>
    </source>
</evidence>
<reference evidence="2 4" key="1">
    <citation type="submission" date="2015-12" db="EMBL/GenBank/DDBJ databases">
        <title>Amycolatopsis regifaucium genome sequencing and assembly.</title>
        <authorList>
            <person name="Mayilraj S."/>
        </authorList>
    </citation>
    <scope>NUCLEOTIDE SEQUENCE [LARGE SCALE GENOMIC DNA]</scope>
    <source>
        <strain evidence="2 4">GY080</strain>
    </source>
</reference>
<name>A0A154M573_9PSEU</name>
<evidence type="ECO:0000256" key="1">
    <source>
        <dbReference type="SAM" id="MobiDB-lite"/>
    </source>
</evidence>
<protein>
    <submittedName>
        <fullName evidence="2">Uncharacterized protein</fullName>
    </submittedName>
</protein>
<reference evidence="3 5" key="2">
    <citation type="submission" date="2016-11" db="EMBL/GenBank/DDBJ databases">
        <title>Genome sequencing of Amycolatopsis regifaucium.</title>
        <authorList>
            <person name="Mayilraj S."/>
            <person name="Kaur N."/>
        </authorList>
    </citation>
    <scope>NUCLEOTIDE SEQUENCE [LARGE SCALE GENOMIC DNA]</scope>
    <source>
        <strain evidence="3 5">GY080</strain>
    </source>
</reference>
<comment type="caution">
    <text evidence="2">The sequence shown here is derived from an EMBL/GenBank/DDBJ whole genome shotgun (WGS) entry which is preliminary data.</text>
</comment>
<accession>A0A154M573</accession>
<dbReference type="EMBL" id="LOBU02000006">
    <property type="protein sequence ID" value="OKA09900.1"/>
    <property type="molecule type" value="Genomic_DNA"/>
</dbReference>
<proteinExistence type="predicted"/>
<dbReference type="Proteomes" id="UP000076321">
    <property type="component" value="Unassembled WGS sequence"/>
</dbReference>
<keyword evidence="5" id="KW-1185">Reference proteome</keyword>